<evidence type="ECO:0000259" key="4">
    <source>
        <dbReference type="Pfam" id="PF01106"/>
    </source>
</evidence>
<keyword evidence="3" id="KW-0732">Signal</keyword>
<comment type="similarity">
    <text evidence="1">Belongs to the NifU family.</text>
</comment>
<evidence type="ECO:0000256" key="1">
    <source>
        <dbReference type="ARBA" id="ARBA00006420"/>
    </source>
</evidence>
<dbReference type="SUPFAM" id="SSF117916">
    <property type="entry name" value="Fe-S cluster assembly (FSCA) domain-like"/>
    <property type="match status" value="1"/>
</dbReference>
<reference evidence="5" key="1">
    <citation type="submission" date="2019-12" db="EMBL/GenBank/DDBJ databases">
        <title>Genome sequencing and annotation of Brassica cretica.</title>
        <authorList>
            <person name="Studholme D.J."/>
            <person name="Sarris P."/>
        </authorList>
    </citation>
    <scope>NUCLEOTIDE SEQUENCE</scope>
    <source>
        <strain evidence="5">PFS-109/04</strain>
        <tissue evidence="5">Leaf</tissue>
    </source>
</reference>
<dbReference type="GO" id="GO:0005739">
    <property type="term" value="C:mitochondrion"/>
    <property type="evidence" value="ECO:0007669"/>
    <property type="project" value="TreeGrafter"/>
</dbReference>
<dbReference type="InterPro" id="IPR034904">
    <property type="entry name" value="FSCA_dom_sf"/>
</dbReference>
<sequence>MRFHLRLSFFIIILYINPKLNAGDNNPPTPSPAPEPHPDDESSLSCVDDLGGVGSLDSTCKLVDRIGETGIVKLRMQGACSGCPSSSVTLKSGIENMLMHYISEVKGVEQEFDGEEDGTSSGPVE</sequence>
<accession>A0A8S9PRP4</accession>
<gene>
    <name evidence="5" type="ORF">F2Q69_00046730</name>
</gene>
<evidence type="ECO:0000256" key="2">
    <source>
        <dbReference type="SAM" id="MobiDB-lite"/>
    </source>
</evidence>
<dbReference type="Gene3D" id="3.30.300.130">
    <property type="entry name" value="Fe-S cluster assembly (FSCA)"/>
    <property type="match status" value="1"/>
</dbReference>
<dbReference type="InterPro" id="IPR001075">
    <property type="entry name" value="NIF_FeS_clus_asmbl_NifU_C"/>
</dbReference>
<evidence type="ECO:0000313" key="6">
    <source>
        <dbReference type="Proteomes" id="UP000712600"/>
    </source>
</evidence>
<feature type="domain" description="NIF system FeS cluster assembly NifU C-terminal" evidence="4">
    <location>
        <begin position="62"/>
        <end position="109"/>
    </location>
</feature>
<feature type="region of interest" description="Disordered" evidence="2">
    <location>
        <begin position="23"/>
        <end position="47"/>
    </location>
</feature>
<feature type="chain" id="PRO_5035786830" description="NIF system FeS cluster assembly NifU C-terminal domain-containing protein" evidence="3">
    <location>
        <begin position="23"/>
        <end position="125"/>
    </location>
</feature>
<dbReference type="GO" id="GO:0005198">
    <property type="term" value="F:structural molecule activity"/>
    <property type="evidence" value="ECO:0007669"/>
    <property type="project" value="UniProtKB-ARBA"/>
</dbReference>
<comment type="caution">
    <text evidence="5">The sequence shown here is derived from an EMBL/GenBank/DDBJ whole genome shotgun (WGS) entry which is preliminary data.</text>
</comment>
<dbReference type="GO" id="GO:0005506">
    <property type="term" value="F:iron ion binding"/>
    <property type="evidence" value="ECO:0007669"/>
    <property type="project" value="InterPro"/>
</dbReference>
<dbReference type="GO" id="GO:0051536">
    <property type="term" value="F:iron-sulfur cluster binding"/>
    <property type="evidence" value="ECO:0007669"/>
    <property type="project" value="InterPro"/>
</dbReference>
<dbReference type="EMBL" id="QGKX02001347">
    <property type="protein sequence ID" value="KAF3524675.1"/>
    <property type="molecule type" value="Genomic_DNA"/>
</dbReference>
<proteinExistence type="inferred from homology"/>
<dbReference type="AlphaFoldDB" id="A0A8S9PRP4"/>
<dbReference type="PANTHER" id="PTHR11178">
    <property type="entry name" value="IRON-SULFUR CLUSTER SCAFFOLD PROTEIN NFU-RELATED"/>
    <property type="match status" value="1"/>
</dbReference>
<dbReference type="PANTHER" id="PTHR11178:SF43">
    <property type="entry name" value="NIFU-LIKE PROTEIN 5, MITOCHONDRIAL"/>
    <property type="match status" value="1"/>
</dbReference>
<organism evidence="5 6">
    <name type="scientific">Brassica cretica</name>
    <name type="common">Mustard</name>
    <dbReference type="NCBI Taxonomy" id="69181"/>
    <lineage>
        <taxon>Eukaryota</taxon>
        <taxon>Viridiplantae</taxon>
        <taxon>Streptophyta</taxon>
        <taxon>Embryophyta</taxon>
        <taxon>Tracheophyta</taxon>
        <taxon>Spermatophyta</taxon>
        <taxon>Magnoliopsida</taxon>
        <taxon>eudicotyledons</taxon>
        <taxon>Gunneridae</taxon>
        <taxon>Pentapetalae</taxon>
        <taxon>rosids</taxon>
        <taxon>malvids</taxon>
        <taxon>Brassicales</taxon>
        <taxon>Brassicaceae</taxon>
        <taxon>Brassiceae</taxon>
        <taxon>Brassica</taxon>
    </lineage>
</organism>
<name>A0A8S9PRP4_BRACR</name>
<evidence type="ECO:0000313" key="5">
    <source>
        <dbReference type="EMBL" id="KAF3524675.1"/>
    </source>
</evidence>
<dbReference type="Proteomes" id="UP000712600">
    <property type="component" value="Unassembled WGS sequence"/>
</dbReference>
<dbReference type="GO" id="GO:0016226">
    <property type="term" value="P:iron-sulfur cluster assembly"/>
    <property type="evidence" value="ECO:0007669"/>
    <property type="project" value="InterPro"/>
</dbReference>
<feature type="signal peptide" evidence="3">
    <location>
        <begin position="1"/>
        <end position="22"/>
    </location>
</feature>
<evidence type="ECO:0000256" key="3">
    <source>
        <dbReference type="SAM" id="SignalP"/>
    </source>
</evidence>
<dbReference type="Pfam" id="PF01106">
    <property type="entry name" value="NifU"/>
    <property type="match status" value="1"/>
</dbReference>
<protein>
    <recommendedName>
        <fullName evidence="4">NIF system FeS cluster assembly NifU C-terminal domain-containing protein</fullName>
    </recommendedName>
</protein>